<dbReference type="PROSITE" id="PS50041">
    <property type="entry name" value="C_TYPE_LECTIN_2"/>
    <property type="match status" value="1"/>
</dbReference>
<keyword evidence="1" id="KW-1015">Disulfide bond</keyword>
<evidence type="ECO:0000259" key="3">
    <source>
        <dbReference type="PROSITE" id="PS50041"/>
    </source>
</evidence>
<keyword evidence="2" id="KW-0732">Signal</keyword>
<dbReference type="InterPro" id="IPR050111">
    <property type="entry name" value="C-type_lectin/snaclec_domain"/>
</dbReference>
<evidence type="ECO:0000313" key="4">
    <source>
        <dbReference type="EMBL" id="KAE8297800.1"/>
    </source>
</evidence>
<feature type="chain" id="PRO_5026016917" description="C-type lectin domain-containing protein" evidence="2">
    <location>
        <begin position="24"/>
        <end position="176"/>
    </location>
</feature>
<dbReference type="Gene3D" id="3.10.100.10">
    <property type="entry name" value="Mannose-Binding Protein A, subunit A"/>
    <property type="match status" value="1"/>
</dbReference>
<keyword evidence="5" id="KW-1185">Reference proteome</keyword>
<name>A0A6G0J276_LARCR</name>
<dbReference type="Pfam" id="PF00059">
    <property type="entry name" value="Lectin_C"/>
    <property type="match status" value="1"/>
</dbReference>
<evidence type="ECO:0000256" key="1">
    <source>
        <dbReference type="ARBA" id="ARBA00023157"/>
    </source>
</evidence>
<feature type="signal peptide" evidence="2">
    <location>
        <begin position="1"/>
        <end position="23"/>
    </location>
</feature>
<accession>A0A6G0J276</accession>
<dbReference type="InterPro" id="IPR016186">
    <property type="entry name" value="C-type_lectin-like/link_sf"/>
</dbReference>
<dbReference type="SMART" id="SM00034">
    <property type="entry name" value="CLECT"/>
    <property type="match status" value="1"/>
</dbReference>
<dbReference type="EMBL" id="REGW02000004">
    <property type="protein sequence ID" value="KAE8297800.1"/>
    <property type="molecule type" value="Genomic_DNA"/>
</dbReference>
<evidence type="ECO:0000313" key="5">
    <source>
        <dbReference type="Proteomes" id="UP000424527"/>
    </source>
</evidence>
<dbReference type="PROSITE" id="PS00615">
    <property type="entry name" value="C_TYPE_LECTIN_1"/>
    <property type="match status" value="1"/>
</dbReference>
<dbReference type="InterPro" id="IPR016187">
    <property type="entry name" value="CTDL_fold"/>
</dbReference>
<dbReference type="InterPro" id="IPR001304">
    <property type="entry name" value="C-type_lectin-like"/>
</dbReference>
<protein>
    <recommendedName>
        <fullName evidence="3">C-type lectin domain-containing protein</fullName>
    </recommendedName>
</protein>
<comment type="caution">
    <text evidence="4">The sequence shown here is derived from an EMBL/GenBank/DDBJ whole genome shotgun (WGS) entry which is preliminary data.</text>
</comment>
<dbReference type="Proteomes" id="UP000424527">
    <property type="component" value="Unassembled WGS sequence"/>
</dbReference>
<dbReference type="InterPro" id="IPR018378">
    <property type="entry name" value="C-type_lectin_CS"/>
</dbReference>
<dbReference type="AlphaFoldDB" id="A0A6G0J276"/>
<dbReference type="PANTHER" id="PTHR22803">
    <property type="entry name" value="MANNOSE, PHOSPHOLIPASE, LECTIN RECEPTOR RELATED"/>
    <property type="match status" value="1"/>
</dbReference>
<reference evidence="4 5" key="1">
    <citation type="submission" date="2019-07" db="EMBL/GenBank/DDBJ databases">
        <title>Chromosome genome assembly for large yellow croaker.</title>
        <authorList>
            <person name="Xiao S."/>
        </authorList>
    </citation>
    <scope>NUCLEOTIDE SEQUENCE [LARGE SCALE GENOMIC DNA]</scope>
    <source>
        <strain evidence="4">JMULYC20181020</strain>
        <tissue evidence="4">Muscle</tissue>
    </source>
</reference>
<dbReference type="SUPFAM" id="SSF56436">
    <property type="entry name" value="C-type lectin-like"/>
    <property type="match status" value="1"/>
</dbReference>
<organism evidence="4 5">
    <name type="scientific">Larimichthys crocea</name>
    <name type="common">Large yellow croaker</name>
    <name type="synonym">Pseudosciaena crocea</name>
    <dbReference type="NCBI Taxonomy" id="215358"/>
    <lineage>
        <taxon>Eukaryota</taxon>
        <taxon>Metazoa</taxon>
        <taxon>Chordata</taxon>
        <taxon>Craniata</taxon>
        <taxon>Vertebrata</taxon>
        <taxon>Euteleostomi</taxon>
        <taxon>Actinopterygii</taxon>
        <taxon>Neopterygii</taxon>
        <taxon>Teleostei</taxon>
        <taxon>Neoteleostei</taxon>
        <taxon>Acanthomorphata</taxon>
        <taxon>Eupercaria</taxon>
        <taxon>Sciaenidae</taxon>
        <taxon>Larimichthys</taxon>
    </lineage>
</organism>
<proteinExistence type="predicted"/>
<sequence length="176" mass="20629">MRLLVVNTVSLLVLMFMSDSAAGHIAHKCMNTYPAVPCTKDDYEDWFQMGEGRCVKAFGTERLNFDDAEKSCVDHGGHLVSIHNTTELNQVVCTMYRVTPRRPPYWIGLKLTLHYEDYLVYDWTDETQHTFSRFAYMQPDFYNEEEECVEINYYYWGHWNDVSCDTLRGYVCAVDL</sequence>
<dbReference type="CDD" id="cd00037">
    <property type="entry name" value="CLECT"/>
    <property type="match status" value="1"/>
</dbReference>
<gene>
    <name evidence="4" type="ORF">D5F01_LYC04444</name>
</gene>
<feature type="domain" description="C-type lectin" evidence="3">
    <location>
        <begin position="50"/>
        <end position="173"/>
    </location>
</feature>
<evidence type="ECO:0000256" key="2">
    <source>
        <dbReference type="SAM" id="SignalP"/>
    </source>
</evidence>